<evidence type="ECO:0000313" key="13">
    <source>
        <dbReference type="Proteomes" id="UP001590950"/>
    </source>
</evidence>
<evidence type="ECO:0000256" key="3">
    <source>
        <dbReference type="ARBA" id="ARBA00022553"/>
    </source>
</evidence>
<accession>A0ABR4AGQ1</accession>
<dbReference type="EMBL" id="JBEFKJ010000010">
    <property type="protein sequence ID" value="KAL2043894.1"/>
    <property type="molecule type" value="Genomic_DNA"/>
</dbReference>
<dbReference type="Pfam" id="PF21089">
    <property type="entry name" value="PKS_DH_N"/>
    <property type="match status" value="1"/>
</dbReference>
<evidence type="ECO:0000256" key="7">
    <source>
        <dbReference type="PROSITE-ProRule" id="PRU01363"/>
    </source>
</evidence>
<gene>
    <name evidence="12" type="ORF">N7G274_003414</name>
</gene>
<dbReference type="InterPro" id="IPR020841">
    <property type="entry name" value="PKS_Beta-ketoAc_synthase_dom"/>
</dbReference>
<dbReference type="PANTHER" id="PTHR43775">
    <property type="entry name" value="FATTY ACID SYNTHASE"/>
    <property type="match status" value="1"/>
</dbReference>
<dbReference type="CDD" id="cd02440">
    <property type="entry name" value="AdoMet_MTases"/>
    <property type="match status" value="1"/>
</dbReference>
<feature type="region of interest" description="C-terminal hotdog fold" evidence="7">
    <location>
        <begin position="1433"/>
        <end position="1584"/>
    </location>
</feature>
<name>A0ABR4AGQ1_9LECA</name>
<evidence type="ECO:0000256" key="4">
    <source>
        <dbReference type="ARBA" id="ARBA00022603"/>
    </source>
</evidence>
<dbReference type="Gene3D" id="3.40.47.10">
    <property type="match status" value="1"/>
</dbReference>
<dbReference type="InterPro" id="IPR049551">
    <property type="entry name" value="PKS_DH_C"/>
</dbReference>
<keyword evidence="5" id="KW-0808">Transferase</keyword>
<dbReference type="Pfam" id="PF02801">
    <property type="entry name" value="Ketoacyl-synt_C"/>
    <property type="match status" value="1"/>
</dbReference>
<dbReference type="InterPro" id="IPR014030">
    <property type="entry name" value="Ketoacyl_synth_N"/>
</dbReference>
<dbReference type="InterPro" id="IPR029058">
    <property type="entry name" value="AB_hydrolase_fold"/>
</dbReference>
<feature type="active site" description="Proton acceptor; for dehydratase activity" evidence="7">
    <location>
        <position position="1317"/>
    </location>
</feature>
<dbReference type="Proteomes" id="UP001590950">
    <property type="component" value="Unassembled WGS sequence"/>
</dbReference>
<dbReference type="InterPro" id="IPR009081">
    <property type="entry name" value="PP-bd_ACP"/>
</dbReference>
<dbReference type="InterPro" id="IPR050091">
    <property type="entry name" value="PKS_NRPS_Biosynth_Enz"/>
</dbReference>
<feature type="compositionally biased region" description="Low complexity" evidence="8">
    <location>
        <begin position="1605"/>
        <end position="1617"/>
    </location>
</feature>
<dbReference type="InterPro" id="IPR041068">
    <property type="entry name" value="HTH_51"/>
</dbReference>
<evidence type="ECO:0000259" key="10">
    <source>
        <dbReference type="PROSITE" id="PS52004"/>
    </source>
</evidence>
<dbReference type="InterPro" id="IPR016036">
    <property type="entry name" value="Malonyl_transacylase_ACP-bd"/>
</dbReference>
<dbReference type="PROSITE" id="PS52004">
    <property type="entry name" value="KS3_2"/>
    <property type="match status" value="1"/>
</dbReference>
<dbReference type="InterPro" id="IPR016039">
    <property type="entry name" value="Thiolase-like"/>
</dbReference>
<dbReference type="SMART" id="SM00827">
    <property type="entry name" value="PKS_AT"/>
    <property type="match status" value="1"/>
</dbReference>
<dbReference type="Gene3D" id="3.40.50.1820">
    <property type="entry name" value="alpha/beta hydrolase"/>
    <property type="match status" value="1"/>
</dbReference>
<dbReference type="SMART" id="SM00825">
    <property type="entry name" value="PKS_KS"/>
    <property type="match status" value="1"/>
</dbReference>
<evidence type="ECO:0000259" key="9">
    <source>
        <dbReference type="PROSITE" id="PS50075"/>
    </source>
</evidence>
<evidence type="ECO:0000313" key="12">
    <source>
        <dbReference type="EMBL" id="KAL2043894.1"/>
    </source>
</evidence>
<dbReference type="SUPFAM" id="SSF55048">
    <property type="entry name" value="Probable ACP-binding domain of malonyl-CoA ACP transacylase"/>
    <property type="match status" value="1"/>
</dbReference>
<feature type="region of interest" description="Disordered" evidence="8">
    <location>
        <begin position="1597"/>
        <end position="1648"/>
    </location>
</feature>
<feature type="region of interest" description="N-terminal hotdog fold" evidence="7">
    <location>
        <begin position="1286"/>
        <end position="1413"/>
    </location>
</feature>
<dbReference type="InterPro" id="IPR032088">
    <property type="entry name" value="SAT"/>
</dbReference>
<dbReference type="Pfam" id="PF20434">
    <property type="entry name" value="BD-FAE"/>
    <property type="match status" value="1"/>
</dbReference>
<keyword evidence="4" id="KW-0489">Methyltransferase</keyword>
<dbReference type="InterPro" id="IPR042104">
    <property type="entry name" value="PKS_dehydratase_sf"/>
</dbReference>
<dbReference type="PROSITE" id="PS52019">
    <property type="entry name" value="PKS_MFAS_DH"/>
    <property type="match status" value="1"/>
</dbReference>
<dbReference type="InterPro" id="IPR029063">
    <property type="entry name" value="SAM-dependent_MTases_sf"/>
</dbReference>
<evidence type="ECO:0000256" key="6">
    <source>
        <dbReference type="ARBA" id="ARBA00023268"/>
    </source>
</evidence>
<evidence type="ECO:0000256" key="5">
    <source>
        <dbReference type="ARBA" id="ARBA00022679"/>
    </source>
</evidence>
<dbReference type="Pfam" id="PF00109">
    <property type="entry name" value="ketoacyl-synt"/>
    <property type="match status" value="1"/>
</dbReference>
<organism evidence="12 13">
    <name type="scientific">Stereocaulon virgatum</name>
    <dbReference type="NCBI Taxonomy" id="373712"/>
    <lineage>
        <taxon>Eukaryota</taxon>
        <taxon>Fungi</taxon>
        <taxon>Dikarya</taxon>
        <taxon>Ascomycota</taxon>
        <taxon>Pezizomycotina</taxon>
        <taxon>Lecanoromycetes</taxon>
        <taxon>OSLEUM clade</taxon>
        <taxon>Lecanoromycetidae</taxon>
        <taxon>Lecanorales</taxon>
        <taxon>Lecanorineae</taxon>
        <taxon>Stereocaulaceae</taxon>
        <taxon>Stereocaulon</taxon>
    </lineage>
</organism>
<dbReference type="Pfam" id="PF00698">
    <property type="entry name" value="Acyl_transf_1"/>
    <property type="match status" value="1"/>
</dbReference>
<dbReference type="SUPFAM" id="SSF53901">
    <property type="entry name" value="Thiolase-like"/>
    <property type="match status" value="1"/>
</dbReference>
<dbReference type="Pfam" id="PF14765">
    <property type="entry name" value="PS-DH"/>
    <property type="match status" value="1"/>
</dbReference>
<dbReference type="SUPFAM" id="SSF52151">
    <property type="entry name" value="FabD/lysophospholipase-like"/>
    <property type="match status" value="1"/>
</dbReference>
<dbReference type="Gene3D" id="3.10.129.110">
    <property type="entry name" value="Polyketide synthase dehydratase"/>
    <property type="match status" value="1"/>
</dbReference>
<comment type="pathway">
    <text evidence="1">Secondary metabolite biosynthesis; terpenoid biosynthesis.</text>
</comment>
<dbReference type="InterPro" id="IPR049552">
    <property type="entry name" value="PKS_DH_N"/>
</dbReference>
<keyword evidence="13" id="KW-1185">Reference proteome</keyword>
<reference evidence="12 13" key="1">
    <citation type="submission" date="2024-09" db="EMBL/GenBank/DDBJ databases">
        <title>Rethinking Asexuality: The Enigmatic Case of Functional Sexual Genes in Lepraria (Stereocaulaceae).</title>
        <authorList>
            <person name="Doellman M."/>
            <person name="Sun Y."/>
            <person name="Barcenas-Pena A."/>
            <person name="Lumbsch H.T."/>
            <person name="Grewe F."/>
        </authorList>
    </citation>
    <scope>NUCLEOTIDE SEQUENCE [LARGE SCALE GENOMIC DNA]</scope>
    <source>
        <strain evidence="12 13">Mercado 3170</strain>
    </source>
</reference>
<dbReference type="SUPFAM" id="SSF53335">
    <property type="entry name" value="S-adenosyl-L-methionine-dependent methyltransferases"/>
    <property type="match status" value="1"/>
</dbReference>
<feature type="domain" description="Ketosynthase family 3 (KS3)" evidence="10">
    <location>
        <begin position="385"/>
        <end position="808"/>
    </location>
</feature>
<comment type="caution">
    <text evidence="12">The sequence shown here is derived from an EMBL/GenBank/DDBJ whole genome shotgun (WGS) entry which is preliminary data.</text>
</comment>
<dbReference type="PANTHER" id="PTHR43775:SF21">
    <property type="entry name" value="NON-REDUCING POLYKETIDE SYNTHASE AUSA-RELATED"/>
    <property type="match status" value="1"/>
</dbReference>
<keyword evidence="3" id="KW-0597">Phosphoprotein</keyword>
<dbReference type="InterPro" id="IPR013217">
    <property type="entry name" value="Methyltransf_12"/>
</dbReference>
<dbReference type="Gene3D" id="3.40.366.10">
    <property type="entry name" value="Malonyl-Coenzyme A Acyl Carrier Protein, domain 2"/>
    <property type="match status" value="2"/>
</dbReference>
<dbReference type="InterPro" id="IPR014031">
    <property type="entry name" value="Ketoacyl_synth_C"/>
</dbReference>
<dbReference type="Pfam" id="PF16073">
    <property type="entry name" value="SAT"/>
    <property type="match status" value="1"/>
</dbReference>
<dbReference type="InterPro" id="IPR016035">
    <property type="entry name" value="Acyl_Trfase/lysoPLipase"/>
</dbReference>
<dbReference type="Gene3D" id="3.30.70.3290">
    <property type="match status" value="1"/>
</dbReference>
<dbReference type="InterPro" id="IPR049900">
    <property type="entry name" value="PKS_mFAS_DH"/>
</dbReference>
<dbReference type="Pfam" id="PF00550">
    <property type="entry name" value="PP-binding"/>
    <property type="match status" value="1"/>
</dbReference>
<dbReference type="InterPro" id="IPR006162">
    <property type="entry name" value="Ppantetheine_attach_site"/>
</dbReference>
<evidence type="ECO:0000256" key="2">
    <source>
        <dbReference type="ARBA" id="ARBA00022450"/>
    </source>
</evidence>
<dbReference type="Gene3D" id="1.10.1200.10">
    <property type="entry name" value="ACP-like"/>
    <property type="match status" value="1"/>
</dbReference>
<dbReference type="InterPro" id="IPR018201">
    <property type="entry name" value="Ketoacyl_synth_AS"/>
</dbReference>
<feature type="domain" description="PKS/mFAS DH" evidence="11">
    <location>
        <begin position="1286"/>
        <end position="1584"/>
    </location>
</feature>
<feature type="active site" description="Proton donor; for dehydratase activity" evidence="7">
    <location>
        <position position="1495"/>
    </location>
</feature>
<proteinExistence type="predicted"/>
<dbReference type="InterPro" id="IPR049492">
    <property type="entry name" value="BD-FAE-like_dom"/>
</dbReference>
<keyword evidence="2" id="KW-0596">Phosphopantetheine</keyword>
<dbReference type="PROSITE" id="PS00606">
    <property type="entry name" value="KS3_1"/>
    <property type="match status" value="1"/>
</dbReference>
<dbReference type="SUPFAM" id="SSF47336">
    <property type="entry name" value="ACP-like"/>
    <property type="match status" value="1"/>
</dbReference>
<evidence type="ECO:0000256" key="1">
    <source>
        <dbReference type="ARBA" id="ARBA00004721"/>
    </source>
</evidence>
<dbReference type="CDD" id="cd00833">
    <property type="entry name" value="PKS"/>
    <property type="match status" value="1"/>
</dbReference>
<dbReference type="Pfam" id="PF08242">
    <property type="entry name" value="Methyltransf_12"/>
    <property type="match status" value="1"/>
</dbReference>
<protein>
    <recommendedName>
        <fullName evidence="14">Polyketide synthase</fullName>
    </recommendedName>
</protein>
<dbReference type="Gene3D" id="3.40.50.150">
    <property type="entry name" value="Vaccinia Virus protein VP39"/>
    <property type="match status" value="1"/>
</dbReference>
<keyword evidence="6" id="KW-0511">Multifunctional enzyme</keyword>
<dbReference type="PROSITE" id="PS00012">
    <property type="entry name" value="PHOSPHOPANTETHEINE"/>
    <property type="match status" value="1"/>
</dbReference>
<sequence length="2497" mass="272957">MASNHEELPSMVVFSPQSKAPKEGYLAELRSYLCGKAELRPLLDGIENLPKTWSIFAQRNPDIAALTQGIRYTQALSDWVKHGTSSGISSVMSGILSLPLLTVIQVIQYFQFLEVKKLRHSDFMERLRYRGGVQGYCGGLMPAIAIACSATEAEVVTNAVKAMGIALGVGAYGELGDDENVLGPTTIVVRLKQEGQGGEIIKDFPDAHISAITDPKTISIVGSAPSLAEIQARVKSNGMQTQAMHLRGKVHNPENANLALELCMLCDEHEELSLPNASRLTAPLRSNKTGEKLLDVSLAHEAIETILASCCQWYDLLKGVCKDLEKTGAQSHLFASFGIGDCIPLTPFHQAGLQITKLDVLSFVKALMPPVLSMSGHDHQYAYPTDAVAVVGMACRLPGANSVEELWDLISSGGSTVTPVPEDRIDIAGSFRAMQDPKWAAKQQWWGNFITDIAGFDHSFFRMSPREAASMDPQQRILLETAYQAMESSGYLGSHRRESGDRVGVFLGASFVEYLDNTSSNPPTAYTSTGTIRAFLSGKISYYFGWTGPSEILDTACSSSLVAINRACKAIQNEECPMALAGGVNLITGIHNYLDLAKAGFLSPSGQCKPFDGAADGYCRSEGAGLVVLKRLSQALADGNQILGVITGASTNQGGLSPSLTVPHSAAQVNLYQDILHQAGMRPEQVSYCETHGTGTQAGDPLEIESVREVFGNPKRQDSMHIGSIKGNIGHCETAAGVAGLLKALVMVNKAAIPPLASHKSLNPKIAALEPDKLAISGCLEDWRVSPRAALVNSYGAAGSNSAVLLCQAPDVDNAPLHRVATTEHTYPIILSAVSKPSLISNAENLASYLRKAASKCMIADVAFTLVEQRKRHPLQWITMESSIDGLVKSLGSLQDPSNAPQPKKVVITFSGQSRQSIGLNKDWYDSFPLFRRHVNECDDLLQQSGFPSCKSAMFDKEPARDIVPLQCAMFAIQYASAMSWIDCGLQVEAVIGHSFGELTALAVSGTLCLKDALNLVATRATLMQSNWGPHKGTMLLISATTEMVRNIIAGNRDVEIACHNAPASQIVVGTQAAISDVEKALENNTEYRGIQSQRLNVTHGFHSQFTEPLLKDLSESARSLIFHEPKILLECCTLEELNHVGPDHLARHTREPVYFYHAVRRLEKRLGTCLWLEAGFDSPIIPMTKRAVEFPERHSFLDMKSPSGTNLTKILATATVSLWQNGVTSSFWGFHPIETTNIRQVWLPPYQFERTSHWMPYTDHALEMSKIQAVIGNSEPLAELSIKPPRLIEPRTKPTGKGEFSMNTQARRYTEIVSGHAVLSRPLCPAAMYMECAIMAAQLSVGNIVGQAPWFENLTFEAPLGMDPDNDTIVVLEDGGPKNRWSFVARSTSRSNPKRKPVLHAKGDFGFTTQTQVHRYERLVTDRMRTLQHLKSETLRSKRAYGLFSRIVRYAELLKGISSITLGDSEASAIINVPLGASTEDSSATGLCDCVALDTFIQVVGLLINSGEECAEDEVFVATGVENFSMSLACDFDRCRTWLVFAMFTPSGNGKAMGDVFILTKDNVLVMTIMGVQFTKLPITRLEKLLDTANPKFHNAPIVKPSQRDSIVSASSSSSTERSDDYSEDDGARSPSHSDTSIDSESEAPADNGAAKKLKSLIASYVGIAEDAILDDANIADLGVDSLAATELADEMSNDFAKDIDGGELPMMTFGELCRIVAPEMAAKPAKAKKKVPFEGKDEGAVVESQPGKIQSEIKDMKAVVEHLPRSTPMLSDTTVIRSDPTQVLRQIDPMFQSSADTFGFTDYWTAVAPKQNNLVLAYIGEEFRKLGLDLWTVQPGATLPHIEYLPKHERVAQRLWDILADHGIVYNYDAAKVRSSKPLPDTPSKALLNELNALFPKFANENRLMSVTAPHFADGLTGKTDHISLLFGSQQGQECLNDFYNNSPQLAVMTDHLLTFFNQLLKEAPLEGSLRILEVGGGFGGTTKRLAEMLEALGQPVEYTFTDVSSMLVKEARKKFSKHSWMDFQSLNLEKDPPASLQGTYDIVIGTNVVHATSNIVNSATRMRSLLRKGGFILLSEVTRIVDWYDLVYGLLDGWWAFKDSRTYPLQPADDWVRDLMKAGFETASYSRGNSEESKTQQLIIGSTMPSKVASTSGLSEARLSKSYRIETMPYKIIDDTEILADVFFPEHEVASEAMPIALMIHGGGFMTLSKTAIRPYQTQFLVENGYLPVSIDYRLCPEIDLIAGPMTDVRDALTWVRKQLPAIARTRGINVNPMKVVVIGWSTGGHLALTTAWTCEEIGEEPPVAVLSFYGPTNFESEDIDRRRAEQYPERTMSFDRIRKSLSTKPITSYDCPTGTDSTGLGWVRPGDPRSELVLSLFKESHGLQVMLNGLSAADLAKTPPLAKIQAISPMAQLKAGRYNVPTFVIHSDCDEIAPFKDSEAFVKELARRGVKTGLGRVRGKKHIHDLALKPGKDGWADGAGIGYDFIFDVVGRR</sequence>
<dbReference type="InterPro" id="IPR014043">
    <property type="entry name" value="Acyl_transferase_dom"/>
</dbReference>
<evidence type="ECO:0000259" key="11">
    <source>
        <dbReference type="PROSITE" id="PS52019"/>
    </source>
</evidence>
<feature type="domain" description="Carrier" evidence="9">
    <location>
        <begin position="1649"/>
        <end position="1725"/>
    </location>
</feature>
<evidence type="ECO:0000256" key="8">
    <source>
        <dbReference type="SAM" id="MobiDB-lite"/>
    </source>
</evidence>
<dbReference type="PROSITE" id="PS50075">
    <property type="entry name" value="CARRIER"/>
    <property type="match status" value="1"/>
</dbReference>
<dbReference type="Pfam" id="PF18558">
    <property type="entry name" value="HTH_51"/>
    <property type="match status" value="1"/>
</dbReference>
<dbReference type="SUPFAM" id="SSF53474">
    <property type="entry name" value="alpha/beta-Hydrolases"/>
    <property type="match status" value="1"/>
</dbReference>
<dbReference type="InterPro" id="IPR001227">
    <property type="entry name" value="Ac_transferase_dom_sf"/>
</dbReference>
<evidence type="ECO:0008006" key="14">
    <source>
        <dbReference type="Google" id="ProtNLM"/>
    </source>
</evidence>
<dbReference type="InterPro" id="IPR036736">
    <property type="entry name" value="ACP-like_sf"/>
</dbReference>